<name>A0AAV3XGD9_9CYAN</name>
<keyword evidence="7 8" id="KW-0472">Membrane</keyword>
<evidence type="ECO:0000256" key="7">
    <source>
        <dbReference type="ARBA" id="ARBA00023136"/>
    </source>
</evidence>
<feature type="transmembrane region" description="Helical" evidence="8">
    <location>
        <begin position="210"/>
        <end position="233"/>
    </location>
</feature>
<gene>
    <name evidence="9" type="ORF">MiSe_61400</name>
</gene>
<dbReference type="GO" id="GO:0005886">
    <property type="term" value="C:plasma membrane"/>
    <property type="evidence" value="ECO:0007669"/>
    <property type="project" value="UniProtKB-SubCell"/>
</dbReference>
<comment type="caution">
    <text evidence="9">The sequence shown here is derived from an EMBL/GenBank/DDBJ whole genome shotgun (WGS) entry which is preliminary data.</text>
</comment>
<dbReference type="NCBIfam" id="TIGR03763">
    <property type="entry name" value="cyanoexo_CrtA"/>
    <property type="match status" value="1"/>
</dbReference>
<feature type="transmembrane region" description="Helical" evidence="8">
    <location>
        <begin position="183"/>
        <end position="203"/>
    </location>
</feature>
<protein>
    <recommendedName>
        <fullName evidence="11">Eight transmembrane protein EpsH</fullName>
    </recommendedName>
</protein>
<reference evidence="9" key="1">
    <citation type="submission" date="2019-10" db="EMBL/GenBank/DDBJ databases">
        <title>Draft genome sequece of Microseira wollei NIES-4236.</title>
        <authorList>
            <person name="Yamaguchi H."/>
            <person name="Suzuki S."/>
            <person name="Kawachi M."/>
        </authorList>
    </citation>
    <scope>NUCLEOTIDE SEQUENCE</scope>
    <source>
        <strain evidence="9">NIES-4236</strain>
    </source>
</reference>
<keyword evidence="10" id="KW-1185">Reference proteome</keyword>
<keyword evidence="6 8" id="KW-1133">Transmembrane helix</keyword>
<accession>A0AAV3XGD9</accession>
<feature type="transmembrane region" description="Helical" evidence="8">
    <location>
        <begin position="253"/>
        <end position="272"/>
    </location>
</feature>
<keyword evidence="3" id="KW-0645">Protease</keyword>
<evidence type="ECO:0000313" key="9">
    <source>
        <dbReference type="EMBL" id="GET41328.1"/>
    </source>
</evidence>
<dbReference type="Pfam" id="PF09721">
    <property type="entry name" value="Exosortase_EpsH"/>
    <property type="match status" value="1"/>
</dbReference>
<feature type="transmembrane region" description="Helical" evidence="8">
    <location>
        <begin position="36"/>
        <end position="53"/>
    </location>
</feature>
<comment type="subcellular location">
    <subcellularLocation>
        <location evidence="1">Cell membrane</location>
        <topology evidence="1">Multi-pass membrane protein</topology>
    </subcellularLocation>
</comment>
<sequence>MSQIQQSKNLKFWLLGISAGLMTLHLTLTWKSGNTNLLTAAILFWVAVALQIWKKRHALNLESDVFSRWLGILLISLVVFQSTYLFENDLFLRVSPLSLGMGMGLVASGFKRLKQYWQQLLLLGAIAIPWESLLPYTHFLSALSLLTAKFATFLLWSLGFQVNLQGIFIILPTGALEVAPGCSGIGIILQLLGWAFVLFVMVPTSWKQKIWLLSAAVILGFAVNGVRVALMAVLVALSNQSAFDYWHQGDGSLIFSTLAVLIFGIFCYFIVLQKELKKQI</sequence>
<evidence type="ECO:0000313" key="10">
    <source>
        <dbReference type="Proteomes" id="UP001050975"/>
    </source>
</evidence>
<evidence type="ECO:0000256" key="6">
    <source>
        <dbReference type="ARBA" id="ARBA00022989"/>
    </source>
</evidence>
<evidence type="ECO:0000256" key="5">
    <source>
        <dbReference type="ARBA" id="ARBA00022801"/>
    </source>
</evidence>
<evidence type="ECO:0000256" key="2">
    <source>
        <dbReference type="ARBA" id="ARBA00022475"/>
    </source>
</evidence>
<dbReference type="InterPro" id="IPR022505">
    <property type="entry name" value="Exosortase_cyanobac"/>
</dbReference>
<evidence type="ECO:0008006" key="11">
    <source>
        <dbReference type="Google" id="ProtNLM"/>
    </source>
</evidence>
<keyword evidence="4 8" id="KW-0812">Transmembrane</keyword>
<feature type="transmembrane region" description="Helical" evidence="8">
    <location>
        <begin position="12"/>
        <end position="30"/>
    </location>
</feature>
<evidence type="ECO:0000256" key="3">
    <source>
        <dbReference type="ARBA" id="ARBA00022670"/>
    </source>
</evidence>
<organism evidence="9 10">
    <name type="scientific">Microseira wollei NIES-4236</name>
    <dbReference type="NCBI Taxonomy" id="2530354"/>
    <lineage>
        <taxon>Bacteria</taxon>
        <taxon>Bacillati</taxon>
        <taxon>Cyanobacteriota</taxon>
        <taxon>Cyanophyceae</taxon>
        <taxon>Oscillatoriophycideae</taxon>
        <taxon>Aerosakkonematales</taxon>
        <taxon>Aerosakkonemataceae</taxon>
        <taxon>Microseira</taxon>
    </lineage>
</organism>
<dbReference type="GO" id="GO:0008233">
    <property type="term" value="F:peptidase activity"/>
    <property type="evidence" value="ECO:0007669"/>
    <property type="project" value="UniProtKB-KW"/>
</dbReference>
<keyword evidence="2" id="KW-1003">Cell membrane</keyword>
<feature type="transmembrane region" description="Helical" evidence="8">
    <location>
        <begin position="65"/>
        <end position="84"/>
    </location>
</feature>
<evidence type="ECO:0000256" key="1">
    <source>
        <dbReference type="ARBA" id="ARBA00004651"/>
    </source>
</evidence>
<dbReference type="InterPro" id="IPR026392">
    <property type="entry name" value="Exo/Archaeosortase_dom"/>
</dbReference>
<proteinExistence type="predicted"/>
<dbReference type="AlphaFoldDB" id="A0AAV3XGD9"/>
<dbReference type="EMBL" id="BLAY01000118">
    <property type="protein sequence ID" value="GET41328.1"/>
    <property type="molecule type" value="Genomic_DNA"/>
</dbReference>
<dbReference type="GO" id="GO:0006508">
    <property type="term" value="P:proteolysis"/>
    <property type="evidence" value="ECO:0007669"/>
    <property type="project" value="UniProtKB-KW"/>
</dbReference>
<evidence type="ECO:0000256" key="8">
    <source>
        <dbReference type="SAM" id="Phobius"/>
    </source>
</evidence>
<dbReference type="NCBIfam" id="TIGR04178">
    <property type="entry name" value="exo_archaeo"/>
    <property type="match status" value="1"/>
</dbReference>
<evidence type="ECO:0000256" key="4">
    <source>
        <dbReference type="ARBA" id="ARBA00022692"/>
    </source>
</evidence>
<keyword evidence="5" id="KW-0378">Hydrolase</keyword>
<feature type="transmembrane region" description="Helical" evidence="8">
    <location>
        <begin position="150"/>
        <end position="171"/>
    </location>
</feature>
<dbReference type="RefSeq" id="WP_226587552.1">
    <property type="nucleotide sequence ID" value="NZ_BLAY01000118.1"/>
</dbReference>
<dbReference type="InterPro" id="IPR019127">
    <property type="entry name" value="Exosortase"/>
</dbReference>
<dbReference type="Proteomes" id="UP001050975">
    <property type="component" value="Unassembled WGS sequence"/>
</dbReference>